<name>A0A074MH90_ERYLO</name>
<sequence>MRHHLIALFALLSGLAALQAPAQANALEAAVHDAHSAARTGDNNAVQVSVVAMQSLQSAAKRPAPVFATFAGRVLHTLAAPVLVGSDRALE</sequence>
<feature type="signal peptide" evidence="1">
    <location>
        <begin position="1"/>
        <end position="22"/>
    </location>
</feature>
<feature type="chain" id="PRO_5001698864" evidence="1">
    <location>
        <begin position="23"/>
        <end position="91"/>
    </location>
</feature>
<keyword evidence="3" id="KW-1185">Reference proteome</keyword>
<dbReference type="RefSeq" id="WP_034957518.1">
    <property type="nucleotide sequence ID" value="NZ_JMIW01000001.1"/>
</dbReference>
<reference evidence="2 3" key="1">
    <citation type="submission" date="2014-04" db="EMBL/GenBank/DDBJ databases">
        <title>A comprehensive comparison of genomes of Erythrobacter spp. strains.</title>
        <authorList>
            <person name="Zheng Q."/>
        </authorList>
    </citation>
    <scope>NUCLEOTIDE SEQUENCE [LARGE SCALE GENOMIC DNA]</scope>
    <source>
        <strain evidence="2 3">DSM 6997</strain>
    </source>
</reference>
<dbReference type="STRING" id="1044.EH31_00740"/>
<dbReference type="EMBL" id="JMIW01000001">
    <property type="protein sequence ID" value="KEO91223.1"/>
    <property type="molecule type" value="Genomic_DNA"/>
</dbReference>
<comment type="caution">
    <text evidence="2">The sequence shown here is derived from an EMBL/GenBank/DDBJ whole genome shotgun (WGS) entry which is preliminary data.</text>
</comment>
<accession>A0A074MH90</accession>
<evidence type="ECO:0000313" key="2">
    <source>
        <dbReference type="EMBL" id="KEO91223.1"/>
    </source>
</evidence>
<gene>
    <name evidence="2" type="ORF">EH31_00740</name>
</gene>
<dbReference type="AlphaFoldDB" id="A0A074MH90"/>
<dbReference type="Proteomes" id="UP000027647">
    <property type="component" value="Unassembled WGS sequence"/>
</dbReference>
<evidence type="ECO:0000256" key="1">
    <source>
        <dbReference type="SAM" id="SignalP"/>
    </source>
</evidence>
<evidence type="ECO:0000313" key="3">
    <source>
        <dbReference type="Proteomes" id="UP000027647"/>
    </source>
</evidence>
<organism evidence="2 3">
    <name type="scientific">Erythrobacter longus</name>
    <dbReference type="NCBI Taxonomy" id="1044"/>
    <lineage>
        <taxon>Bacteria</taxon>
        <taxon>Pseudomonadati</taxon>
        <taxon>Pseudomonadota</taxon>
        <taxon>Alphaproteobacteria</taxon>
        <taxon>Sphingomonadales</taxon>
        <taxon>Erythrobacteraceae</taxon>
        <taxon>Erythrobacter/Porphyrobacter group</taxon>
        <taxon>Erythrobacter</taxon>
    </lineage>
</organism>
<protein>
    <submittedName>
        <fullName evidence="2">Uncharacterized protein</fullName>
    </submittedName>
</protein>
<proteinExistence type="predicted"/>
<keyword evidence="1" id="KW-0732">Signal</keyword>